<dbReference type="Pfam" id="PF01520">
    <property type="entry name" value="Amidase_3"/>
    <property type="match status" value="1"/>
</dbReference>
<sequence>MKYWKDKKIILQKIKLICFIILITFFLTGNSIKHNFKNVKHISYSNHDKIILEFNSSIKYKKYFSPSSKDISITIYNISIKDFICKKIKLLPVNIFYLKSIKINNINNNVQILFFMSKKIKINIFTTISKKYLTYKLIINFYPIIKTSYISDTLKTKIQTNQNKKQYNKNKNNIKRPVIIMIDPGHGGEDPGAIGTKNTYEKNIVLGICQKLKFLLNNTNYLKAYMTRNNDVFMSINDRIIKTNKIHANLFISIHTDSFINKNIEGTSIFVLSTNNNINSFAKYLAYQQNNFNIIKQINKTNDKYLNHTLFDLIYTMVIYDSIKLGKIILQEIKKINKLHTNNIEQGNFAVLKNYGIPSILIEIGFISNNNEEYKLKSNIFQYKVAKAIFNGIKAYINTT</sequence>
<dbReference type="EMBL" id="AP028961">
    <property type="protein sequence ID" value="BET44455.1"/>
    <property type="molecule type" value="Genomic_DNA"/>
</dbReference>
<proteinExistence type="predicted"/>
<dbReference type="GO" id="GO:0009253">
    <property type="term" value="P:peptidoglycan catabolic process"/>
    <property type="evidence" value="ECO:0007669"/>
    <property type="project" value="InterPro"/>
</dbReference>
<dbReference type="SMART" id="SM00646">
    <property type="entry name" value="Ami_3"/>
    <property type="match status" value="1"/>
</dbReference>
<evidence type="ECO:0000259" key="3">
    <source>
        <dbReference type="SMART" id="SM00646"/>
    </source>
</evidence>
<evidence type="ECO:0000256" key="2">
    <source>
        <dbReference type="ARBA" id="ARBA00011901"/>
    </source>
</evidence>
<name>A0AAT9G405_9ENTR</name>
<comment type="catalytic activity">
    <reaction evidence="1">
        <text>Hydrolyzes the link between N-acetylmuramoyl residues and L-amino acid residues in certain cell-wall glycopeptides.</text>
        <dbReference type="EC" id="3.5.1.28"/>
    </reaction>
</comment>
<dbReference type="EC" id="3.5.1.28" evidence="2"/>
<reference evidence="4" key="2">
    <citation type="submission" date="2023-10" db="EMBL/GenBank/DDBJ databases">
        <authorList>
            <person name="Koga R."/>
            <person name="Fukatsu T."/>
        </authorList>
    </citation>
    <scope>NUCLEOTIDE SEQUENCE</scope>
    <source>
        <strain evidence="4">Kw-01</strain>
    </source>
</reference>
<dbReference type="InterPro" id="IPR050695">
    <property type="entry name" value="N-acetylmuramoyl_amidase_3"/>
</dbReference>
<gene>
    <name evidence="4" type="primary">amiC</name>
    <name evidence="4" type="ORF">ACHINZ_1250</name>
</gene>
<dbReference type="CDD" id="cd02696">
    <property type="entry name" value="MurNAc-LAA"/>
    <property type="match status" value="1"/>
</dbReference>
<dbReference type="PANTHER" id="PTHR30404:SF2">
    <property type="entry name" value="N-ACETYLMURAMOYL-L-ALANINE AMIDASE AMIA"/>
    <property type="match status" value="1"/>
</dbReference>
<dbReference type="GO" id="GO:0030288">
    <property type="term" value="C:outer membrane-bounded periplasmic space"/>
    <property type="evidence" value="ECO:0007669"/>
    <property type="project" value="TreeGrafter"/>
</dbReference>
<dbReference type="AlphaFoldDB" id="A0AAT9G405"/>
<accession>A0AAT9G405</accession>
<protein>
    <recommendedName>
        <fullName evidence="2">N-acetylmuramoyl-L-alanine amidase</fullName>
        <ecNumber evidence="2">3.5.1.28</ecNumber>
    </recommendedName>
</protein>
<evidence type="ECO:0000256" key="1">
    <source>
        <dbReference type="ARBA" id="ARBA00001561"/>
    </source>
</evidence>
<organism evidence="4">
    <name type="scientific">Candidatus Aschnera chinzeii</name>
    <dbReference type="NCBI Taxonomy" id="1485666"/>
    <lineage>
        <taxon>Bacteria</taxon>
        <taxon>Pseudomonadati</taxon>
        <taxon>Pseudomonadota</taxon>
        <taxon>Gammaproteobacteria</taxon>
        <taxon>Enterobacterales</taxon>
        <taxon>Enterobacteriaceae</taxon>
        <taxon>Candidatus Aschnera</taxon>
    </lineage>
</organism>
<dbReference type="InterPro" id="IPR002508">
    <property type="entry name" value="MurNAc-LAA_cat"/>
</dbReference>
<dbReference type="PANTHER" id="PTHR30404">
    <property type="entry name" value="N-ACETYLMURAMOYL-L-ALANINE AMIDASE"/>
    <property type="match status" value="1"/>
</dbReference>
<dbReference type="Gene3D" id="3.40.630.40">
    <property type="entry name" value="Zn-dependent exopeptidases"/>
    <property type="match status" value="1"/>
</dbReference>
<dbReference type="SUPFAM" id="SSF53187">
    <property type="entry name" value="Zn-dependent exopeptidases"/>
    <property type="match status" value="1"/>
</dbReference>
<dbReference type="GO" id="GO:0008745">
    <property type="term" value="F:N-acetylmuramoyl-L-alanine amidase activity"/>
    <property type="evidence" value="ECO:0007669"/>
    <property type="project" value="UniProtKB-EC"/>
</dbReference>
<reference evidence="4" key="1">
    <citation type="journal article" date="2023" name="Front. Microbiol.">
        <title>Genome analysis of Candidatus Aschnera chinzeii, the bacterial endosymbiont of the blood-sucking bat fly Penicillidia jenynsii (Insecta: Diptera: Nycteribiidae).</title>
        <authorList>
            <person name="Koga R."/>
            <person name="Moriyama M."/>
            <person name="Nozaki T."/>
            <person name="Fukatsu T."/>
        </authorList>
    </citation>
    <scope>NUCLEOTIDE SEQUENCE</scope>
    <source>
        <strain evidence="4">Kw-01</strain>
    </source>
</reference>
<evidence type="ECO:0000313" key="4">
    <source>
        <dbReference type="EMBL" id="BET44455.1"/>
    </source>
</evidence>
<feature type="domain" description="MurNAc-LAA" evidence="3">
    <location>
        <begin position="243"/>
        <end position="394"/>
    </location>
</feature>